<protein>
    <recommendedName>
        <fullName evidence="4">DUF3991 domain-containing protein</fullName>
    </recommendedName>
</protein>
<dbReference type="InterPro" id="IPR036977">
    <property type="entry name" value="DNA_primase_Znf_CHC2"/>
</dbReference>
<keyword evidence="3" id="KW-1185">Reference proteome</keyword>
<dbReference type="SUPFAM" id="SSF57783">
    <property type="entry name" value="Zinc beta-ribbon"/>
    <property type="match status" value="1"/>
</dbReference>
<gene>
    <name evidence="2" type="ORF">GCM10011573_36140</name>
</gene>
<dbReference type="RefSeq" id="WP_088272022.1">
    <property type="nucleotide sequence ID" value="NZ_BMKI01000015.1"/>
</dbReference>
<evidence type="ECO:0000256" key="1">
    <source>
        <dbReference type="SAM" id="Coils"/>
    </source>
</evidence>
<comment type="caution">
    <text evidence="2">The sequence shown here is derived from an EMBL/GenBank/DDBJ whole genome shotgun (WGS) entry which is preliminary data.</text>
</comment>
<dbReference type="Pfam" id="PF13155">
    <property type="entry name" value="Toprim_2"/>
    <property type="match status" value="1"/>
</dbReference>
<organism evidence="2 3">
    <name type="scientific">Enterococcus wangshanyuanii</name>
    <dbReference type="NCBI Taxonomy" id="2005703"/>
    <lineage>
        <taxon>Bacteria</taxon>
        <taxon>Bacillati</taxon>
        <taxon>Bacillota</taxon>
        <taxon>Bacilli</taxon>
        <taxon>Lactobacillales</taxon>
        <taxon>Enterococcaceae</taxon>
        <taxon>Enterococcus</taxon>
    </lineage>
</organism>
<feature type="coiled-coil region" evidence="1">
    <location>
        <begin position="591"/>
        <end position="655"/>
    </location>
</feature>
<evidence type="ECO:0000313" key="3">
    <source>
        <dbReference type="Proteomes" id="UP000630615"/>
    </source>
</evidence>
<proteinExistence type="predicted"/>
<sequence>MAKTHEERQKALEEAESKNIVDVAQGLGMDLVRSGRNYTWSEHDSFVFNTRKNLFYWNSRQKGGGAIQLVQVIKECSYREAVAYLNNMDVGTFDQIKEARRRPFHYHLKEHTKMDATIDYLVNERKLSRETVDFFIEKGLIAQATYKDKESGKTEPVVVFKHFGFDGNVKGIALQGIWKNHELHGDRGYLKRTWGDGYYGLTARIGNPPSFKTATKENPLTIVVFEAPIDLMSYYELNKATIGNVVLLCMNGLRKETVSKFIANEIGSEVSEEEKINVLAHFQKSRINTDKIKMILAVDNDQAGKRFVEGFGQGFGVVEEKLPPLLPGKDKSDWNDHVKEQNKIEGVQINMKKQQLKATEPISEEQKTKQEKKEATTKTITVSNDYLTDLKEALEESVNKMEQTNDPTHYLTEKDVKKIMDEHFTKVEQLLAHFQTSHDLLEKPTAEEALQLKEGLIQTVESANSDVKRSLTAALAETKQIAISNVKEKANQLRIYVKNTFNKPILALNDKIRTFVDTIDQRFALETGEKKEGIISEEVSAVSEVKNEEIHPTQDSALIKDVQEYIALNETKAALLARIQQEIQTNPLAKIDTLQKELEENQHALAAVENRIEANTPSLNEVNNQEVKGATVNELTNLVKEKERLENQRTQLVQQPEFLRKEGSLDTFKQVDQQLTTVNEKLSEIEKGTPKEKEQTEVKEPTVDPFVAASAVAAKQVVAHKNGQSESLNNAISAQNTAAINTQLKSNMAEYYDPNNIKTYLDSASKFHNYSPKNVQLIMEQEPGATQVASEKKWKTLGYELQEDANPIQVYQPVFVPVRDEEGRVRYKENNQPETTVEFQLTPVYDVSQTTAGQLKAPISYDLSNKEQFMAVYQSVANLSDAKITFQPLGNLNSHYDAANKTIIVNEGLGKEATIQTLLNEVIPLHNMENEILKNEPSLNVFEQEVTAYMVASHIGLDTSSFTFDSLSRLKDEGYTVDDFTRSLTDSSKNATDIISTIDKGYTKSKDVNSTKNKFEERKLQAEVKNKEVAEQYQKREKSVEQAPSLRR</sequence>
<evidence type="ECO:0000313" key="2">
    <source>
        <dbReference type="EMBL" id="GGD03451.1"/>
    </source>
</evidence>
<evidence type="ECO:0008006" key="4">
    <source>
        <dbReference type="Google" id="ProtNLM"/>
    </source>
</evidence>
<dbReference type="Proteomes" id="UP000630615">
    <property type="component" value="Unassembled WGS sequence"/>
</dbReference>
<dbReference type="Gene3D" id="3.40.1360.10">
    <property type="match status" value="1"/>
</dbReference>
<reference evidence="3" key="1">
    <citation type="journal article" date="2019" name="Int. J. Syst. Evol. Microbiol.">
        <title>The Global Catalogue of Microorganisms (GCM) 10K type strain sequencing project: providing services to taxonomists for standard genome sequencing and annotation.</title>
        <authorList>
            <consortium name="The Broad Institute Genomics Platform"/>
            <consortium name="The Broad Institute Genome Sequencing Center for Infectious Disease"/>
            <person name="Wu L."/>
            <person name="Ma J."/>
        </authorList>
    </citation>
    <scope>NUCLEOTIDE SEQUENCE [LARGE SCALE GENOMIC DNA]</scope>
    <source>
        <strain evidence="3">CGMCC 1.15942</strain>
    </source>
</reference>
<name>A0ABQ1PU16_9ENTE</name>
<dbReference type="Gene3D" id="3.90.580.10">
    <property type="entry name" value="Zinc finger, CHC2-type domain"/>
    <property type="match status" value="1"/>
</dbReference>
<dbReference type="EMBL" id="BMKI01000015">
    <property type="protein sequence ID" value="GGD03451.1"/>
    <property type="molecule type" value="Genomic_DNA"/>
</dbReference>
<accession>A0ABQ1PU16</accession>
<keyword evidence="1" id="KW-0175">Coiled coil</keyword>